<dbReference type="Proteomes" id="UP001336250">
    <property type="component" value="Unassembled WGS sequence"/>
</dbReference>
<dbReference type="Pfam" id="PF09721">
    <property type="entry name" value="Exosortase_EpsH"/>
    <property type="match status" value="1"/>
</dbReference>
<dbReference type="InterPro" id="IPR017544">
    <property type="entry name" value="Exosortase-2"/>
</dbReference>
<feature type="transmembrane region" description="Helical" evidence="8">
    <location>
        <begin position="55"/>
        <end position="71"/>
    </location>
</feature>
<evidence type="ECO:0000256" key="5">
    <source>
        <dbReference type="ARBA" id="ARBA00022801"/>
    </source>
</evidence>
<proteinExistence type="predicted"/>
<evidence type="ECO:0000256" key="2">
    <source>
        <dbReference type="ARBA" id="ARBA00022475"/>
    </source>
</evidence>
<evidence type="ECO:0000313" key="9">
    <source>
        <dbReference type="EMBL" id="MEF7616501.1"/>
    </source>
</evidence>
<dbReference type="NCBIfam" id="TIGR02602">
    <property type="entry name" value="8TM_EpsH"/>
    <property type="match status" value="1"/>
</dbReference>
<dbReference type="InterPro" id="IPR019127">
    <property type="entry name" value="Exosortase"/>
</dbReference>
<keyword evidence="6 8" id="KW-1133">Transmembrane helix</keyword>
<accession>A0AAW9QBN2</accession>
<dbReference type="InterPro" id="IPR026392">
    <property type="entry name" value="Exo/Archaeosortase_dom"/>
</dbReference>
<evidence type="ECO:0000256" key="7">
    <source>
        <dbReference type="ARBA" id="ARBA00023136"/>
    </source>
</evidence>
<sequence>MAQGSTLTDSPAEQRTLVPPGLDWVALGALAVAFLAMYLPSYLMLAERVWPTDEQGHGPIILAVSIYLFYAKRKELIACEPRPALLGGFALLALGVLLYAVGRSQFIMFFELLSQQLVLIALLLLFFGTRGLRVVWFAVFFLLFMVPLPGSVVSSITGPLKSAVSAVASTVLYQVGYPIGRAGVVLTVGPYQLLVADACAGLNSMFTLEALGLLYMNLMNYKSALRNVILATLIIPISFVANIVRVIILVLVTYHLGDEAGQGFIHGFAGMVLFLVGLILILMVDKGLGLAFRGRSVRT</sequence>
<dbReference type="InterPro" id="IPR013426">
    <property type="entry name" value="EpsH-like"/>
</dbReference>
<name>A0AAW9QBN2_9BURK</name>
<evidence type="ECO:0000256" key="8">
    <source>
        <dbReference type="SAM" id="Phobius"/>
    </source>
</evidence>
<dbReference type="RefSeq" id="WP_332292005.1">
    <property type="nucleotide sequence ID" value="NZ_JAZIBG010000044.1"/>
</dbReference>
<dbReference type="AlphaFoldDB" id="A0AAW9QBN2"/>
<dbReference type="GO" id="GO:0006508">
    <property type="term" value="P:proteolysis"/>
    <property type="evidence" value="ECO:0007669"/>
    <property type="project" value="UniProtKB-KW"/>
</dbReference>
<dbReference type="GO" id="GO:0008233">
    <property type="term" value="F:peptidase activity"/>
    <property type="evidence" value="ECO:0007669"/>
    <property type="project" value="UniProtKB-KW"/>
</dbReference>
<comment type="caution">
    <text evidence="9">The sequence shown here is derived from an EMBL/GenBank/DDBJ whole genome shotgun (WGS) entry which is preliminary data.</text>
</comment>
<comment type="subcellular location">
    <subcellularLocation>
        <location evidence="1">Cell membrane</location>
        <topology evidence="1">Multi-pass membrane protein</topology>
    </subcellularLocation>
</comment>
<feature type="transmembrane region" description="Helical" evidence="8">
    <location>
        <begin position="21"/>
        <end position="43"/>
    </location>
</feature>
<evidence type="ECO:0000256" key="6">
    <source>
        <dbReference type="ARBA" id="ARBA00022989"/>
    </source>
</evidence>
<keyword evidence="5" id="KW-0378">Hydrolase</keyword>
<keyword evidence="2" id="KW-1003">Cell membrane</keyword>
<gene>
    <name evidence="9" type="primary">xrtB</name>
    <name evidence="9" type="ORF">V4F39_21475</name>
</gene>
<feature type="transmembrane region" description="Helical" evidence="8">
    <location>
        <begin position="228"/>
        <end position="252"/>
    </location>
</feature>
<feature type="transmembrane region" description="Helical" evidence="8">
    <location>
        <begin position="107"/>
        <end position="127"/>
    </location>
</feature>
<dbReference type="NCBIfam" id="TIGR04178">
    <property type="entry name" value="exo_archaeo"/>
    <property type="match status" value="1"/>
</dbReference>
<reference evidence="9 10" key="1">
    <citation type="submission" date="2024-02" db="EMBL/GenBank/DDBJ databases">
        <title>Genome sequence of Aquincola sp. MAHUQ-54.</title>
        <authorList>
            <person name="Huq M.A."/>
        </authorList>
    </citation>
    <scope>NUCLEOTIDE SEQUENCE [LARGE SCALE GENOMIC DNA]</scope>
    <source>
        <strain evidence="9 10">MAHUQ-54</strain>
    </source>
</reference>
<keyword evidence="3" id="KW-0645">Protease</keyword>
<dbReference type="NCBIfam" id="TIGR03113">
    <property type="entry name" value="exosort_XrtB"/>
    <property type="match status" value="1"/>
</dbReference>
<protein>
    <submittedName>
        <fullName evidence="9">Exosortase B</fullName>
    </submittedName>
</protein>
<feature type="transmembrane region" description="Helical" evidence="8">
    <location>
        <begin position="83"/>
        <end position="101"/>
    </location>
</feature>
<keyword evidence="7 8" id="KW-0472">Membrane</keyword>
<keyword evidence="10" id="KW-1185">Reference proteome</keyword>
<feature type="transmembrane region" description="Helical" evidence="8">
    <location>
        <begin position="193"/>
        <end position="216"/>
    </location>
</feature>
<dbReference type="EMBL" id="JAZIBG010000044">
    <property type="protein sequence ID" value="MEF7616501.1"/>
    <property type="molecule type" value="Genomic_DNA"/>
</dbReference>
<organism evidence="9 10">
    <name type="scientific">Aquincola agrisoli</name>
    <dbReference type="NCBI Taxonomy" id="3119538"/>
    <lineage>
        <taxon>Bacteria</taxon>
        <taxon>Pseudomonadati</taxon>
        <taxon>Pseudomonadota</taxon>
        <taxon>Betaproteobacteria</taxon>
        <taxon>Burkholderiales</taxon>
        <taxon>Sphaerotilaceae</taxon>
        <taxon>Aquincola</taxon>
    </lineage>
</organism>
<feature type="transmembrane region" description="Helical" evidence="8">
    <location>
        <begin position="134"/>
        <end position="156"/>
    </location>
</feature>
<evidence type="ECO:0000313" key="10">
    <source>
        <dbReference type="Proteomes" id="UP001336250"/>
    </source>
</evidence>
<keyword evidence="4 8" id="KW-0812">Transmembrane</keyword>
<feature type="transmembrane region" description="Helical" evidence="8">
    <location>
        <begin position="264"/>
        <end position="284"/>
    </location>
</feature>
<evidence type="ECO:0000256" key="1">
    <source>
        <dbReference type="ARBA" id="ARBA00004651"/>
    </source>
</evidence>
<dbReference type="GO" id="GO:0005886">
    <property type="term" value="C:plasma membrane"/>
    <property type="evidence" value="ECO:0007669"/>
    <property type="project" value="UniProtKB-SubCell"/>
</dbReference>
<evidence type="ECO:0000256" key="4">
    <source>
        <dbReference type="ARBA" id="ARBA00022692"/>
    </source>
</evidence>
<evidence type="ECO:0000256" key="3">
    <source>
        <dbReference type="ARBA" id="ARBA00022670"/>
    </source>
</evidence>